<feature type="domain" description="Phage capsid-like C-terminal" evidence="3">
    <location>
        <begin position="136"/>
        <end position="364"/>
    </location>
</feature>
<reference evidence="4 5" key="1">
    <citation type="journal article" date="2015" name="Genome Announc.">
        <title>Expanding the biotechnology potential of lactobacilli through comparative genomics of 213 strains and associated genera.</title>
        <authorList>
            <person name="Sun Z."/>
            <person name="Harris H.M."/>
            <person name="McCann A."/>
            <person name="Guo C."/>
            <person name="Argimon S."/>
            <person name="Zhang W."/>
            <person name="Yang X."/>
            <person name="Jeffery I.B."/>
            <person name="Cooney J.C."/>
            <person name="Kagawa T.F."/>
            <person name="Liu W."/>
            <person name="Song Y."/>
            <person name="Salvetti E."/>
            <person name="Wrobel A."/>
            <person name="Rasinkangas P."/>
            <person name="Parkhill J."/>
            <person name="Rea M.C."/>
            <person name="O'Sullivan O."/>
            <person name="Ritari J."/>
            <person name="Douillard F.P."/>
            <person name="Paul Ross R."/>
            <person name="Yang R."/>
            <person name="Briner A.E."/>
            <person name="Felis G.E."/>
            <person name="de Vos W.M."/>
            <person name="Barrangou R."/>
            <person name="Klaenhammer T.R."/>
            <person name="Caufield P.W."/>
            <person name="Cui Y."/>
            <person name="Zhang H."/>
            <person name="O'Toole P.W."/>
        </authorList>
    </citation>
    <scope>NUCLEOTIDE SEQUENCE [LARGE SCALE GENOMIC DNA]</scope>
    <source>
        <strain evidence="4 5">DSM 21115</strain>
    </source>
</reference>
<dbReference type="Gene3D" id="3.30.2320.10">
    <property type="entry name" value="hypothetical protein PF0899 domain"/>
    <property type="match status" value="1"/>
</dbReference>
<accession>A0A0R2NTN4</accession>
<dbReference type="Gene3D" id="3.30.2400.10">
    <property type="entry name" value="Major capsid protein gp5"/>
    <property type="match status" value="1"/>
</dbReference>
<dbReference type="RefSeq" id="WP_024624379.1">
    <property type="nucleotide sequence ID" value="NZ_AYGX02000053.1"/>
</dbReference>
<evidence type="ECO:0000313" key="5">
    <source>
        <dbReference type="Proteomes" id="UP000050920"/>
    </source>
</evidence>
<dbReference type="AlphaFoldDB" id="A0A0R2NTN4"/>
<dbReference type="Proteomes" id="UP000050920">
    <property type="component" value="Unassembled WGS sequence"/>
</dbReference>
<dbReference type="SUPFAM" id="SSF56563">
    <property type="entry name" value="Major capsid protein gp5"/>
    <property type="match status" value="1"/>
</dbReference>
<dbReference type="NCBIfam" id="TIGR01554">
    <property type="entry name" value="major_cap_HK97"/>
    <property type="match status" value="1"/>
</dbReference>
<proteinExistence type="predicted"/>
<comment type="subcellular location">
    <subcellularLocation>
        <location evidence="1">Virion</location>
    </subcellularLocation>
</comment>
<keyword evidence="5" id="KW-1185">Reference proteome</keyword>
<evidence type="ECO:0000259" key="3">
    <source>
        <dbReference type="Pfam" id="PF05065"/>
    </source>
</evidence>
<name>A0A0R2NTN4_9LACO</name>
<gene>
    <name evidence="4" type="ORF">DY78_GL002673</name>
</gene>
<evidence type="ECO:0000313" key="4">
    <source>
        <dbReference type="EMBL" id="KRO28091.1"/>
    </source>
</evidence>
<protein>
    <submittedName>
        <fullName evidence="4">Phage-related major head protein</fullName>
    </submittedName>
</protein>
<evidence type="ECO:0000256" key="2">
    <source>
        <dbReference type="SAM" id="MobiDB-lite"/>
    </source>
</evidence>
<sequence>MFKQLQATFDKVSAECADLNAKVTAALQDDNFDADAYHKLQDELSAKKTRRDALNDQLQALSAENKQPKKPENNQGKGTPLNPKGGEDNLAKQKSAINTFIHSRGAKVTNDAATSVTSTEVEPLVPETIIYNPSAEINSVVDLSTLVTKTPVTTPKGTYPILKRADDSFNSVAELEENPSLAAPEFTQVDWSVETYRGAIPISAESIADAQVDLTSLIGQNIGEKRVNTVNKLISPVLKGFTAVSTTSSTLADDIKQVLNVKLDQAYARDLVVTASFYQILDTLKDNNGQYLLHQDITGKSGATVFGVPVHIVNDTLLGADGEAHAFIGDLKRGVLFVDRQEVSLSWMKNEIHGQYLGAAMRFGVSKADENAGYFLTVSDTTTTTSSTTASATTTTTTTSK</sequence>
<evidence type="ECO:0000256" key="1">
    <source>
        <dbReference type="ARBA" id="ARBA00004328"/>
    </source>
</evidence>
<dbReference type="Pfam" id="PF05065">
    <property type="entry name" value="Phage_capsid"/>
    <property type="match status" value="1"/>
</dbReference>
<dbReference type="InterPro" id="IPR054612">
    <property type="entry name" value="Phage_capsid-like_C"/>
</dbReference>
<dbReference type="InterPro" id="IPR024455">
    <property type="entry name" value="Phage_capsid"/>
</dbReference>
<feature type="region of interest" description="Disordered" evidence="2">
    <location>
        <begin position="62"/>
        <end position="89"/>
    </location>
</feature>
<organism evidence="4 5">
    <name type="scientific">Lactiplantibacillus fabifermentans DSM 21115</name>
    <dbReference type="NCBI Taxonomy" id="1413187"/>
    <lineage>
        <taxon>Bacteria</taxon>
        <taxon>Bacillati</taxon>
        <taxon>Bacillota</taxon>
        <taxon>Bacilli</taxon>
        <taxon>Lactobacillales</taxon>
        <taxon>Lactobacillaceae</taxon>
        <taxon>Lactiplantibacillus</taxon>
    </lineage>
</organism>
<dbReference type="EMBL" id="AYGX02000053">
    <property type="protein sequence ID" value="KRO28091.1"/>
    <property type="molecule type" value="Genomic_DNA"/>
</dbReference>
<comment type="caution">
    <text evidence="4">The sequence shown here is derived from an EMBL/GenBank/DDBJ whole genome shotgun (WGS) entry which is preliminary data.</text>
</comment>